<reference evidence="7 8" key="1">
    <citation type="submission" date="2019-09" db="EMBL/GenBank/DDBJ databases">
        <title>Characterisation of the sponge microbiome using genome-centric metagenomics.</title>
        <authorList>
            <person name="Engelberts J.P."/>
            <person name="Robbins S.J."/>
            <person name="De Goeij J.M."/>
            <person name="Aranda M."/>
            <person name="Bell S.C."/>
            <person name="Webster N.S."/>
        </authorList>
    </citation>
    <scope>NUCLEOTIDE SEQUENCE [LARGE SCALE GENOMIC DNA]</scope>
    <source>
        <strain evidence="7">SB0662_bin_43</strain>
    </source>
</reference>
<feature type="transmembrane region" description="Helical" evidence="6">
    <location>
        <begin position="42"/>
        <end position="60"/>
    </location>
</feature>
<gene>
    <name evidence="7" type="ORF">F4X82_00780</name>
</gene>
<dbReference type="EMBL" id="VXOY01000008">
    <property type="protein sequence ID" value="MYE38039.1"/>
    <property type="molecule type" value="Genomic_DNA"/>
</dbReference>
<feature type="transmembrane region" description="Helical" evidence="6">
    <location>
        <begin position="130"/>
        <end position="150"/>
    </location>
</feature>
<feature type="transmembrane region" description="Helical" evidence="6">
    <location>
        <begin position="286"/>
        <end position="306"/>
    </location>
</feature>
<dbReference type="NCBIfam" id="TIGR00374">
    <property type="entry name" value="flippase-like domain"/>
    <property type="match status" value="1"/>
</dbReference>
<keyword evidence="5 6" id="KW-0472">Membrane</keyword>
<evidence type="ECO:0000256" key="4">
    <source>
        <dbReference type="ARBA" id="ARBA00022989"/>
    </source>
</evidence>
<comment type="subcellular location">
    <subcellularLocation>
        <location evidence="1">Cell membrane</location>
        <topology evidence="1">Multi-pass membrane protein</topology>
    </subcellularLocation>
</comment>
<sequence length="354" mass="39334">MNRGMYKGILVTLVLFAIGLLCAVLVVSFVGGDEIAHALQEFSPVLLLPVGVFLLLEILVSTFRWKYILNALGEKISLRALLPIWMAGNAFNYLTPIALVGGEGIRVMMLKRRFDISYHRGSASVLLDQIFNGLSVWPMVVIGLFVFTQQLNLGDFNILIVVAFLFAIGLFLFLFLLLIQALRQKPLVKPLIRRFSLGHHKVSDFLVRMEEEVISFRSLGLKLFWKGFFLSYLRQTIILLRTMFILNALGQGLIFKDALLSLSGVYVSYLVPVPLALGVQETSQATLFSILDWGAGLGFSFSMLYRAAELCIIFGGVMVLASSVALVTGTMVSKVSSAHKEKSRKQTKKTEGQE</sequence>
<comment type="caution">
    <text evidence="7">The sequence shown here is derived from an EMBL/GenBank/DDBJ whole genome shotgun (WGS) entry which is preliminary data.</text>
</comment>
<evidence type="ECO:0000313" key="8">
    <source>
        <dbReference type="Proteomes" id="UP000449092"/>
    </source>
</evidence>
<keyword evidence="2" id="KW-1003">Cell membrane</keyword>
<proteinExistence type="predicted"/>
<organism evidence="7 8">
    <name type="scientific">Candidatus Spechtbacteria bacterium SB0662_bin_43</name>
    <dbReference type="NCBI Taxonomy" id="2604897"/>
    <lineage>
        <taxon>Bacteria</taxon>
        <taxon>Candidatus Spechtiibacteriota</taxon>
    </lineage>
</organism>
<keyword evidence="3 6" id="KW-0812">Transmembrane</keyword>
<accession>A0A845D9B9</accession>
<dbReference type="AlphaFoldDB" id="A0A845D9B9"/>
<evidence type="ECO:0000256" key="2">
    <source>
        <dbReference type="ARBA" id="ARBA00022475"/>
    </source>
</evidence>
<keyword evidence="4 6" id="KW-1133">Transmembrane helix</keyword>
<dbReference type="PANTHER" id="PTHR40277">
    <property type="entry name" value="BLL5419 PROTEIN"/>
    <property type="match status" value="1"/>
</dbReference>
<evidence type="ECO:0000256" key="5">
    <source>
        <dbReference type="ARBA" id="ARBA00023136"/>
    </source>
</evidence>
<evidence type="ECO:0000256" key="3">
    <source>
        <dbReference type="ARBA" id="ARBA00022692"/>
    </source>
</evidence>
<feature type="transmembrane region" description="Helical" evidence="6">
    <location>
        <begin position="156"/>
        <end position="179"/>
    </location>
</feature>
<feature type="transmembrane region" description="Helical" evidence="6">
    <location>
        <begin position="312"/>
        <end position="335"/>
    </location>
</feature>
<feature type="transmembrane region" description="Helical" evidence="6">
    <location>
        <begin position="223"/>
        <end position="246"/>
    </location>
</feature>
<dbReference type="GO" id="GO:0005886">
    <property type="term" value="C:plasma membrane"/>
    <property type="evidence" value="ECO:0007669"/>
    <property type="project" value="UniProtKB-SubCell"/>
</dbReference>
<protein>
    <submittedName>
        <fullName evidence="7">Flippase-like domain-containing protein</fullName>
    </submittedName>
</protein>
<feature type="transmembrane region" description="Helical" evidence="6">
    <location>
        <begin position="91"/>
        <end position="109"/>
    </location>
</feature>
<dbReference type="Proteomes" id="UP000449092">
    <property type="component" value="Unassembled WGS sequence"/>
</dbReference>
<feature type="transmembrane region" description="Helical" evidence="6">
    <location>
        <begin position="258"/>
        <end position="279"/>
    </location>
</feature>
<evidence type="ECO:0000256" key="1">
    <source>
        <dbReference type="ARBA" id="ARBA00004651"/>
    </source>
</evidence>
<dbReference type="PANTHER" id="PTHR40277:SF1">
    <property type="entry name" value="BLL5419 PROTEIN"/>
    <property type="match status" value="1"/>
</dbReference>
<name>A0A845D9B9_9BACT</name>
<dbReference type="Pfam" id="PF03706">
    <property type="entry name" value="LPG_synthase_TM"/>
    <property type="match status" value="1"/>
</dbReference>
<dbReference type="InterPro" id="IPR022791">
    <property type="entry name" value="L-PG_synthase/AglD"/>
</dbReference>
<evidence type="ECO:0000256" key="6">
    <source>
        <dbReference type="SAM" id="Phobius"/>
    </source>
</evidence>
<evidence type="ECO:0000313" key="7">
    <source>
        <dbReference type="EMBL" id="MYE38039.1"/>
    </source>
</evidence>